<evidence type="ECO:0000256" key="9">
    <source>
        <dbReference type="PROSITE-ProRule" id="PRU00124"/>
    </source>
</evidence>
<dbReference type="Pfam" id="PF01392">
    <property type="entry name" value="Fz"/>
    <property type="match status" value="1"/>
</dbReference>
<dbReference type="InterPro" id="IPR036055">
    <property type="entry name" value="LDL_receptor-like_sf"/>
</dbReference>
<comment type="caution">
    <text evidence="9">Lacks conserved residue(s) required for the propagation of feature annotation.</text>
</comment>
<feature type="disulfide bond" evidence="9">
    <location>
        <begin position="642"/>
        <end position="654"/>
    </location>
</feature>
<dbReference type="Gene3D" id="4.10.400.10">
    <property type="entry name" value="Low-density Lipoprotein Receptor"/>
    <property type="match status" value="3"/>
</dbReference>
<dbReference type="PROSITE" id="PS01209">
    <property type="entry name" value="LDLRA_1"/>
    <property type="match status" value="2"/>
</dbReference>
<accession>A0A8S1B432</accession>
<feature type="region of interest" description="Disordered" evidence="10">
    <location>
        <begin position="805"/>
        <end position="834"/>
    </location>
</feature>
<dbReference type="PANTHER" id="PTHR24270:SF57">
    <property type="entry name" value="FI24007P1"/>
    <property type="match status" value="1"/>
</dbReference>
<dbReference type="OrthoDB" id="10020456at2759"/>
<feature type="domain" description="FZ" evidence="12">
    <location>
        <begin position="527"/>
        <end position="638"/>
    </location>
</feature>
<evidence type="ECO:0000256" key="6">
    <source>
        <dbReference type="ARBA" id="ARBA00023136"/>
    </source>
</evidence>
<dbReference type="Proteomes" id="UP000494106">
    <property type="component" value="Unassembled WGS sequence"/>
</dbReference>
<keyword evidence="4" id="KW-0735">Signal-anchor</keyword>
<dbReference type="SMART" id="SM00192">
    <property type="entry name" value="LDLa"/>
    <property type="match status" value="3"/>
</dbReference>
<feature type="disulfide bond" evidence="9">
    <location>
        <begin position="679"/>
        <end position="691"/>
    </location>
</feature>
<dbReference type="InterPro" id="IPR002172">
    <property type="entry name" value="LDrepeatLR_classA_rpt"/>
</dbReference>
<organism evidence="13 14">
    <name type="scientific">Arctia plantaginis</name>
    <name type="common">Wood tiger moth</name>
    <name type="synonym">Phalaena plantaginis</name>
    <dbReference type="NCBI Taxonomy" id="874455"/>
    <lineage>
        <taxon>Eukaryota</taxon>
        <taxon>Metazoa</taxon>
        <taxon>Ecdysozoa</taxon>
        <taxon>Arthropoda</taxon>
        <taxon>Hexapoda</taxon>
        <taxon>Insecta</taxon>
        <taxon>Pterygota</taxon>
        <taxon>Neoptera</taxon>
        <taxon>Endopterygota</taxon>
        <taxon>Lepidoptera</taxon>
        <taxon>Glossata</taxon>
        <taxon>Ditrysia</taxon>
        <taxon>Noctuoidea</taxon>
        <taxon>Erebidae</taxon>
        <taxon>Arctiinae</taxon>
        <taxon>Arctia</taxon>
    </lineage>
</organism>
<feature type="region of interest" description="Disordered" evidence="10">
    <location>
        <begin position="264"/>
        <end position="283"/>
    </location>
</feature>
<evidence type="ECO:0000256" key="1">
    <source>
        <dbReference type="ARBA" id="ARBA00004401"/>
    </source>
</evidence>
<dbReference type="EMBL" id="CADEBC010000586">
    <property type="protein sequence ID" value="CAB3256411.1"/>
    <property type="molecule type" value="Genomic_DNA"/>
</dbReference>
<dbReference type="GO" id="GO:0016192">
    <property type="term" value="P:vesicle-mediated transport"/>
    <property type="evidence" value="ECO:0007669"/>
    <property type="project" value="UniProtKB-ARBA"/>
</dbReference>
<feature type="disulfide bond" evidence="8">
    <location>
        <begin position="575"/>
        <end position="613"/>
    </location>
</feature>
<feature type="disulfide bond" evidence="9">
    <location>
        <begin position="661"/>
        <end position="676"/>
    </location>
</feature>
<reference evidence="13 14" key="1">
    <citation type="submission" date="2020-04" db="EMBL/GenBank/DDBJ databases">
        <authorList>
            <person name="Wallbank WR R."/>
            <person name="Pardo Diaz C."/>
            <person name="Kozak K."/>
            <person name="Martin S."/>
            <person name="Jiggins C."/>
            <person name="Moest M."/>
            <person name="Warren A I."/>
            <person name="Byers J.R.P. K."/>
            <person name="Montejo-Kovacevich G."/>
            <person name="Yen C E."/>
        </authorList>
    </citation>
    <scope>NUCLEOTIDE SEQUENCE [LARGE SCALE GENOMIC DNA]</scope>
</reference>
<feature type="region of interest" description="Disordered" evidence="10">
    <location>
        <begin position="720"/>
        <end position="771"/>
    </location>
</feature>
<sequence>MVNGNYVLYGDRPTSESEIVDDHVHSNHERKVKRKNNRSANELQHSLNQAQLDNDTDSVKYQKTIKEPRLLRYVPTTDVEENFVSEKFETYDLKPTEERPRRYAFTKKPKNPTDGSVNYAYSVYSRSSSNCSSPNANLPTISEHGEQYGTYRVQTMPGPAINDLGYDTKLDKYFTKPREIKPFAAKVGYIGSHPDSLYRVSGDGGSGANKLIQVIRALRWPMALIAICIALAVFVYFLMPDNTDSGSAGNSTYWEPVSAGIGLRKEYGSDTQNPESNDGTNNLGTKTSEIDFYNPENNINADLPVRTDFISETNLKRHLPISPVFPTHLTPEVQYGNEKADSEKRTAKALDDLTLDDSTLKPHITQKPEKPLAIYFKENDDVTSATTETISRKETTIKYLNYDQNQANKNVEEYSENTDPSIYQGYIASEPKDLIPVTEQDIYRNDETNPESEYSAKERNILNRPLPGIDVSFTSGHSKLFGISIEDAEKMQSTTQSALYNTRVSPTLPTWREKDDATTKYYPTNIYSDVQCRSTRMALCRGVLPYDLAGAAAKVGDVDITSLIPQIDYLIATNCSDRVTHFVCALLEPECNPPPYTPKKPCYNLCKAIVDNCDGHIPRELTAAFQCKQYSHENCVAARNPCYTREFMCGDGSCIPRDWICDGRNDCSVGEDEAKCAQCDPTDFKCPSGGCIMHRWLCDGYADCPEGEDESDSICGASHVRVPSDRQGEPGEESAGSAPAPAVKRPNRLPNGHRRRIDRLRGEMDSSKELLVTSDSNNVVASTRSVTPSPSRLTPYNHSYIPVETTPKERKQKQMESLTLEARNSPKSPPKNIIDHESVEDVNMGDLGFFEEFEKEGKSGKDNQNMPTHAKPLHVVPPPNPKMIKQRPPVEPATEAPDVPVNRLTEETSNFQKVIDGAALLRKASAAEAAEAAAADREEALESNNTNIDNEDFSGGDYASGKQGWGRAHTSPCPSGELRCVDGLCITLAQLCDGTIDCSDHADEDNCYT</sequence>
<keyword evidence="5 11" id="KW-1133">Transmembrane helix</keyword>
<dbReference type="Gene3D" id="1.10.2000.10">
    <property type="entry name" value="Frizzled cysteine-rich domain"/>
    <property type="match status" value="1"/>
</dbReference>
<dbReference type="InterPro" id="IPR020067">
    <property type="entry name" value="Frizzled_dom"/>
</dbReference>
<feature type="region of interest" description="Disordered" evidence="10">
    <location>
        <begin position="936"/>
        <end position="968"/>
    </location>
</feature>
<evidence type="ECO:0000259" key="12">
    <source>
        <dbReference type="PROSITE" id="PS50038"/>
    </source>
</evidence>
<dbReference type="InterPro" id="IPR050685">
    <property type="entry name" value="LDLR"/>
</dbReference>
<protein>
    <recommendedName>
        <fullName evidence="12">FZ domain-containing protein</fullName>
    </recommendedName>
</protein>
<evidence type="ECO:0000256" key="4">
    <source>
        <dbReference type="ARBA" id="ARBA00022968"/>
    </source>
</evidence>
<evidence type="ECO:0000256" key="2">
    <source>
        <dbReference type="ARBA" id="ARBA00022692"/>
    </source>
</evidence>
<dbReference type="GO" id="GO:0005886">
    <property type="term" value="C:plasma membrane"/>
    <property type="evidence" value="ECO:0007669"/>
    <property type="project" value="UniProtKB-SubCell"/>
</dbReference>
<evidence type="ECO:0000256" key="7">
    <source>
        <dbReference type="ARBA" id="ARBA00023157"/>
    </source>
</evidence>
<feature type="disulfide bond" evidence="9">
    <location>
        <begin position="649"/>
        <end position="667"/>
    </location>
</feature>
<dbReference type="PRINTS" id="PR00261">
    <property type="entry name" value="LDLRECEPTOR"/>
</dbReference>
<feature type="compositionally biased region" description="Basic residues" evidence="10">
    <location>
        <begin position="745"/>
        <end position="758"/>
    </location>
</feature>
<feature type="disulfide bond" evidence="9">
    <location>
        <begin position="980"/>
        <end position="998"/>
    </location>
</feature>
<dbReference type="Pfam" id="PF00057">
    <property type="entry name" value="Ldl_recept_a"/>
    <property type="match status" value="3"/>
</dbReference>
<keyword evidence="7 9" id="KW-1015">Disulfide bond</keyword>
<evidence type="ECO:0000256" key="11">
    <source>
        <dbReference type="SAM" id="Phobius"/>
    </source>
</evidence>
<evidence type="ECO:0000256" key="5">
    <source>
        <dbReference type="ARBA" id="ARBA00022989"/>
    </source>
</evidence>
<keyword evidence="6 11" id="KW-0472">Membrane</keyword>
<keyword evidence="14" id="KW-1185">Reference proteome</keyword>
<dbReference type="CDD" id="cd07066">
    <property type="entry name" value="CRD_FZ"/>
    <property type="match status" value="1"/>
</dbReference>
<evidence type="ECO:0000313" key="13">
    <source>
        <dbReference type="EMBL" id="CAB3256411.1"/>
    </source>
</evidence>
<dbReference type="InterPro" id="IPR036790">
    <property type="entry name" value="Frizzled_dom_sf"/>
</dbReference>
<feature type="disulfide bond" evidence="9">
    <location>
        <begin position="992"/>
        <end position="1007"/>
    </location>
</feature>
<comment type="caution">
    <text evidence="13">The sequence shown here is derived from an EMBL/GenBank/DDBJ whole genome shotgun (WGS) entry which is preliminary data.</text>
</comment>
<comment type="subcellular location">
    <subcellularLocation>
        <location evidence="1">Cell membrane</location>
        <topology evidence="1">Single-pass type II membrane protein</topology>
    </subcellularLocation>
</comment>
<dbReference type="AlphaFoldDB" id="A0A8S1B432"/>
<gene>
    <name evidence="13" type="ORF">APLA_LOCUS15396</name>
</gene>
<dbReference type="InterPro" id="IPR023415">
    <property type="entry name" value="LDLR_class-A_CS"/>
</dbReference>
<feature type="region of interest" description="Disordered" evidence="10">
    <location>
        <begin position="857"/>
        <end position="880"/>
    </location>
</feature>
<evidence type="ECO:0000256" key="10">
    <source>
        <dbReference type="SAM" id="MobiDB-lite"/>
    </source>
</evidence>
<proteinExistence type="predicted"/>
<dbReference type="PANTHER" id="PTHR24270">
    <property type="entry name" value="LOW-DENSITY LIPOPROTEIN RECEPTOR-RELATED"/>
    <property type="match status" value="1"/>
</dbReference>
<evidence type="ECO:0000256" key="8">
    <source>
        <dbReference type="PROSITE-ProRule" id="PRU00090"/>
    </source>
</evidence>
<name>A0A8S1B432_ARCPL</name>
<dbReference type="CDD" id="cd00112">
    <property type="entry name" value="LDLa"/>
    <property type="match status" value="3"/>
</dbReference>
<dbReference type="PROSITE" id="PS50038">
    <property type="entry name" value="FZ"/>
    <property type="match status" value="1"/>
</dbReference>
<feature type="disulfide bond" evidence="9">
    <location>
        <begin position="686"/>
        <end position="704"/>
    </location>
</feature>
<feature type="disulfide bond" evidence="9">
    <location>
        <begin position="973"/>
        <end position="985"/>
    </location>
</feature>
<evidence type="ECO:0000313" key="14">
    <source>
        <dbReference type="Proteomes" id="UP000494106"/>
    </source>
</evidence>
<dbReference type="PROSITE" id="PS50068">
    <property type="entry name" value="LDLRA_2"/>
    <property type="match status" value="3"/>
</dbReference>
<feature type="compositionally biased region" description="Basic and acidic residues" evidence="10">
    <location>
        <begin position="759"/>
        <end position="768"/>
    </location>
</feature>
<feature type="transmembrane region" description="Helical" evidence="11">
    <location>
        <begin position="220"/>
        <end position="239"/>
    </location>
</feature>
<feature type="compositionally biased region" description="Polar residues" evidence="10">
    <location>
        <begin position="269"/>
        <end position="283"/>
    </location>
</feature>
<dbReference type="SUPFAM" id="SSF63501">
    <property type="entry name" value="Frizzled cysteine-rich domain"/>
    <property type="match status" value="1"/>
</dbReference>
<dbReference type="SUPFAM" id="SSF57424">
    <property type="entry name" value="LDL receptor-like module"/>
    <property type="match status" value="3"/>
</dbReference>
<evidence type="ECO:0000256" key="3">
    <source>
        <dbReference type="ARBA" id="ARBA00022737"/>
    </source>
</evidence>
<keyword evidence="3" id="KW-0677">Repeat</keyword>
<keyword evidence="2 11" id="KW-0812">Transmembrane</keyword>